<keyword evidence="1" id="KW-1133">Transmembrane helix</keyword>
<dbReference type="RefSeq" id="WP_328014471.1">
    <property type="nucleotide sequence ID" value="NZ_JARTFS010000001.1"/>
</dbReference>
<sequence length="77" mass="8363">MDFVDFSAGNFFDMSPAMLGAYGLVGGVGGACLISSVLERKLFGGSFEFIYDAINITLRIGMPAAYFIMLTRFIFSL</sequence>
<evidence type="ECO:0000313" key="2">
    <source>
        <dbReference type="EMBL" id="MED4399750.1"/>
    </source>
</evidence>
<accession>A0ABU6NRH0</accession>
<keyword evidence="1" id="KW-0812">Transmembrane</keyword>
<keyword evidence="1" id="KW-0472">Membrane</keyword>
<name>A0ABU6NRH0_9BACI</name>
<dbReference type="EMBL" id="JARTFS010000001">
    <property type="protein sequence ID" value="MED4399750.1"/>
    <property type="molecule type" value="Genomic_DNA"/>
</dbReference>
<protein>
    <submittedName>
        <fullName evidence="2">Uncharacterized protein</fullName>
    </submittedName>
</protein>
<dbReference type="Proteomes" id="UP001342826">
    <property type="component" value="Unassembled WGS sequence"/>
</dbReference>
<evidence type="ECO:0000256" key="1">
    <source>
        <dbReference type="SAM" id="Phobius"/>
    </source>
</evidence>
<evidence type="ECO:0000313" key="3">
    <source>
        <dbReference type="Proteomes" id="UP001342826"/>
    </source>
</evidence>
<feature type="transmembrane region" description="Helical" evidence="1">
    <location>
        <begin position="20"/>
        <end position="38"/>
    </location>
</feature>
<feature type="transmembrane region" description="Helical" evidence="1">
    <location>
        <begin position="50"/>
        <end position="75"/>
    </location>
</feature>
<comment type="caution">
    <text evidence="2">The sequence shown here is derived from an EMBL/GenBank/DDBJ whole genome shotgun (WGS) entry which is preliminary data.</text>
</comment>
<proteinExistence type="predicted"/>
<keyword evidence="3" id="KW-1185">Reference proteome</keyword>
<organism evidence="2 3">
    <name type="scientific">Metabacillus fastidiosus</name>
    <dbReference type="NCBI Taxonomy" id="1458"/>
    <lineage>
        <taxon>Bacteria</taxon>
        <taxon>Bacillati</taxon>
        <taxon>Bacillota</taxon>
        <taxon>Bacilli</taxon>
        <taxon>Bacillales</taxon>
        <taxon>Bacillaceae</taxon>
        <taxon>Metabacillus</taxon>
    </lineage>
</organism>
<gene>
    <name evidence="2" type="ORF">P9271_00050</name>
</gene>
<reference evidence="2 3" key="1">
    <citation type="submission" date="2023-03" db="EMBL/GenBank/DDBJ databases">
        <title>Bacillus Genome Sequencing.</title>
        <authorList>
            <person name="Dunlap C."/>
        </authorList>
    </citation>
    <scope>NUCLEOTIDE SEQUENCE [LARGE SCALE GENOMIC DNA]</scope>
    <source>
        <strain evidence="2 3">NRS-1717</strain>
    </source>
</reference>